<organism evidence="1 2">
    <name type="scientific">Spartinivicinus poritis</name>
    <dbReference type="NCBI Taxonomy" id="2994640"/>
    <lineage>
        <taxon>Bacteria</taxon>
        <taxon>Pseudomonadati</taxon>
        <taxon>Pseudomonadota</taxon>
        <taxon>Gammaproteobacteria</taxon>
        <taxon>Oceanospirillales</taxon>
        <taxon>Zooshikellaceae</taxon>
        <taxon>Spartinivicinus</taxon>
    </lineage>
</organism>
<proteinExistence type="predicted"/>
<evidence type="ECO:0000313" key="1">
    <source>
        <dbReference type="EMBL" id="MDE1465540.1"/>
    </source>
</evidence>
<evidence type="ECO:0000313" key="2">
    <source>
        <dbReference type="Proteomes" id="UP001528823"/>
    </source>
</evidence>
<name>A0ABT5UH53_9GAMM</name>
<sequence>MDMNKQGWTKGDWSKNIACSFLGTILLGATFASFAKPPFEPDLVKNGNRWLITFYNDADPKHAQWATQGLCFYYAPTAASSTQQRYYWVSDTYPDWNGMAAQEGDQVFMHGDFQWPYGNPDGGHDGMEWSLVAQPNDNIGIKAVDIGAGHWKEWVENGHFGRTIGFGNTLLRRVGKCNVDSAKDALEKYRHLPRRDDIESPMGIKHKDSQ</sequence>
<keyword evidence="2" id="KW-1185">Reference proteome</keyword>
<protein>
    <submittedName>
        <fullName evidence="1">Uncharacterized protein</fullName>
    </submittedName>
</protein>
<dbReference type="Proteomes" id="UP001528823">
    <property type="component" value="Unassembled WGS sequence"/>
</dbReference>
<comment type="caution">
    <text evidence="1">The sequence shown here is derived from an EMBL/GenBank/DDBJ whole genome shotgun (WGS) entry which is preliminary data.</text>
</comment>
<accession>A0ABT5UH53</accession>
<reference evidence="1 2" key="1">
    <citation type="submission" date="2022-11" db="EMBL/GenBank/DDBJ databases">
        <title>Spartinivicinus poritis sp. nov., isolated from scleractinian coral Porites lutea.</title>
        <authorList>
            <person name="Zhang G."/>
            <person name="Cai L."/>
            <person name="Wei Q."/>
        </authorList>
    </citation>
    <scope>NUCLEOTIDE SEQUENCE [LARGE SCALE GENOMIC DNA]</scope>
    <source>
        <strain evidence="1 2">A2-2</strain>
    </source>
</reference>
<dbReference type="EMBL" id="JAPMOU010000069">
    <property type="protein sequence ID" value="MDE1465540.1"/>
    <property type="molecule type" value="Genomic_DNA"/>
</dbReference>
<gene>
    <name evidence="1" type="ORF">ORQ98_26620</name>
</gene>
<dbReference type="RefSeq" id="WP_274691844.1">
    <property type="nucleotide sequence ID" value="NZ_JAPMOU010000069.1"/>
</dbReference>